<dbReference type="EMBL" id="BGZK01003774">
    <property type="protein sequence ID" value="GBP04455.1"/>
    <property type="molecule type" value="Genomic_DNA"/>
</dbReference>
<sequence length="104" mass="12377">MAYYTHIETPYIWPELEESESKSPLSIYDFRDLRNVSPTAFYIEGNQKLSDNFAPDGRCSDRLISMNTQTYVFVVLRNFVWRPTSREDEAKQASLWKAWDLEWN</sequence>
<protein>
    <submittedName>
        <fullName evidence="1">Uncharacterized protein</fullName>
    </submittedName>
</protein>
<evidence type="ECO:0000313" key="2">
    <source>
        <dbReference type="Proteomes" id="UP000299102"/>
    </source>
</evidence>
<dbReference type="Proteomes" id="UP000299102">
    <property type="component" value="Unassembled WGS sequence"/>
</dbReference>
<dbReference type="AlphaFoldDB" id="A0A4C1SR43"/>
<keyword evidence="2" id="KW-1185">Reference proteome</keyword>
<organism evidence="1 2">
    <name type="scientific">Eumeta variegata</name>
    <name type="common">Bagworm moth</name>
    <name type="synonym">Eumeta japonica</name>
    <dbReference type="NCBI Taxonomy" id="151549"/>
    <lineage>
        <taxon>Eukaryota</taxon>
        <taxon>Metazoa</taxon>
        <taxon>Ecdysozoa</taxon>
        <taxon>Arthropoda</taxon>
        <taxon>Hexapoda</taxon>
        <taxon>Insecta</taxon>
        <taxon>Pterygota</taxon>
        <taxon>Neoptera</taxon>
        <taxon>Endopterygota</taxon>
        <taxon>Lepidoptera</taxon>
        <taxon>Glossata</taxon>
        <taxon>Ditrysia</taxon>
        <taxon>Tineoidea</taxon>
        <taxon>Psychidae</taxon>
        <taxon>Oiketicinae</taxon>
        <taxon>Eumeta</taxon>
    </lineage>
</organism>
<proteinExistence type="predicted"/>
<name>A0A4C1SR43_EUMVA</name>
<gene>
    <name evidence="1" type="ORF">EVAR_71073_1</name>
</gene>
<reference evidence="1 2" key="1">
    <citation type="journal article" date="2019" name="Commun. Biol.">
        <title>The bagworm genome reveals a unique fibroin gene that provides high tensile strength.</title>
        <authorList>
            <person name="Kono N."/>
            <person name="Nakamura H."/>
            <person name="Ohtoshi R."/>
            <person name="Tomita M."/>
            <person name="Numata K."/>
            <person name="Arakawa K."/>
        </authorList>
    </citation>
    <scope>NUCLEOTIDE SEQUENCE [LARGE SCALE GENOMIC DNA]</scope>
</reference>
<accession>A0A4C1SR43</accession>
<comment type="caution">
    <text evidence="1">The sequence shown here is derived from an EMBL/GenBank/DDBJ whole genome shotgun (WGS) entry which is preliminary data.</text>
</comment>
<evidence type="ECO:0000313" key="1">
    <source>
        <dbReference type="EMBL" id="GBP04455.1"/>
    </source>
</evidence>